<proteinExistence type="predicted"/>
<evidence type="ECO:0000313" key="3">
    <source>
        <dbReference type="Proteomes" id="UP000245765"/>
    </source>
</evidence>
<name>A0A317FG39_9PROT</name>
<dbReference type="PANTHER" id="PTHR12110">
    <property type="entry name" value="HYDROXYPYRUVATE ISOMERASE"/>
    <property type="match status" value="1"/>
</dbReference>
<organism evidence="2 3">
    <name type="scientific">Falsiroseomonas bella</name>
    <dbReference type="NCBI Taxonomy" id="2184016"/>
    <lineage>
        <taxon>Bacteria</taxon>
        <taxon>Pseudomonadati</taxon>
        <taxon>Pseudomonadota</taxon>
        <taxon>Alphaproteobacteria</taxon>
        <taxon>Acetobacterales</taxon>
        <taxon>Roseomonadaceae</taxon>
        <taxon>Falsiroseomonas</taxon>
    </lineage>
</organism>
<reference evidence="3" key="1">
    <citation type="submission" date="2018-05" db="EMBL/GenBank/DDBJ databases">
        <authorList>
            <person name="Du Z."/>
            <person name="Wang X."/>
        </authorList>
    </citation>
    <scope>NUCLEOTIDE SEQUENCE [LARGE SCALE GENOMIC DNA]</scope>
    <source>
        <strain evidence="3">CQN31</strain>
    </source>
</reference>
<dbReference type="Pfam" id="PF01261">
    <property type="entry name" value="AP_endonuc_2"/>
    <property type="match status" value="1"/>
</dbReference>
<feature type="domain" description="Xylose isomerase-like TIM barrel" evidence="1">
    <location>
        <begin position="24"/>
        <end position="267"/>
    </location>
</feature>
<dbReference type="SUPFAM" id="SSF51658">
    <property type="entry name" value="Xylose isomerase-like"/>
    <property type="match status" value="1"/>
</dbReference>
<evidence type="ECO:0000259" key="1">
    <source>
        <dbReference type="Pfam" id="PF01261"/>
    </source>
</evidence>
<dbReference type="OrthoDB" id="127676at2"/>
<evidence type="ECO:0000313" key="2">
    <source>
        <dbReference type="EMBL" id="PWS37332.1"/>
    </source>
</evidence>
<dbReference type="EMBL" id="QGNA01000002">
    <property type="protein sequence ID" value="PWS37332.1"/>
    <property type="molecule type" value="Genomic_DNA"/>
</dbReference>
<dbReference type="Proteomes" id="UP000245765">
    <property type="component" value="Unassembled WGS sequence"/>
</dbReference>
<dbReference type="RefSeq" id="WP_109870440.1">
    <property type="nucleotide sequence ID" value="NZ_QGNA01000002.1"/>
</dbReference>
<dbReference type="InterPro" id="IPR013022">
    <property type="entry name" value="Xyl_isomerase-like_TIM-brl"/>
</dbReference>
<dbReference type="AlphaFoldDB" id="A0A317FG39"/>
<keyword evidence="3" id="KW-1185">Reference proteome</keyword>
<gene>
    <name evidence="2" type="ORF">DFH01_10825</name>
</gene>
<sequence length="282" mass="31053">MSDLRVAASTFPFLYSHSGLGALKHLASQGYKNFELMIFPPHLWPSAMAPAEKAELKAWLDGNGHRITSFCYPLLDNNPNSTCPIMRRYTLDRYKEAIDLADYLNCPFVCAIPGPVNSLINPPVPWMREWFVQGMKELVAHAKGSRTEIILENVPFTFLPTAKDMLDVANDIDPSVGINFDVCNSAYIKEDPAAAIRMLGKRVKNVHISDSGYEVFKHDRLGTGMVQPGPAAAALKETGYTGLTVLEIITDACQPGTDPDGDLAASHDILARHGWEKRPGAR</sequence>
<dbReference type="PANTHER" id="PTHR12110:SF53">
    <property type="entry name" value="BLR5974 PROTEIN"/>
    <property type="match status" value="1"/>
</dbReference>
<dbReference type="InterPro" id="IPR036237">
    <property type="entry name" value="Xyl_isomerase-like_sf"/>
</dbReference>
<comment type="caution">
    <text evidence="2">The sequence shown here is derived from an EMBL/GenBank/DDBJ whole genome shotgun (WGS) entry which is preliminary data.</text>
</comment>
<dbReference type="InterPro" id="IPR050312">
    <property type="entry name" value="IolE/XylAMocC-like"/>
</dbReference>
<accession>A0A317FG39</accession>
<protein>
    <recommendedName>
        <fullName evidence="1">Xylose isomerase-like TIM barrel domain-containing protein</fullName>
    </recommendedName>
</protein>
<dbReference type="Gene3D" id="3.20.20.150">
    <property type="entry name" value="Divalent-metal-dependent TIM barrel enzymes"/>
    <property type="match status" value="1"/>
</dbReference>